<name>A0A426XIH0_ENSVE</name>
<dbReference type="Gene3D" id="2.40.70.10">
    <property type="entry name" value="Acid Proteases"/>
    <property type="match status" value="1"/>
</dbReference>
<dbReference type="Pfam" id="PF08284">
    <property type="entry name" value="RVP_2"/>
    <property type="match status" value="1"/>
</dbReference>
<dbReference type="CDD" id="cd00303">
    <property type="entry name" value="retropepsin_like"/>
    <property type="match status" value="1"/>
</dbReference>
<dbReference type="InterPro" id="IPR021109">
    <property type="entry name" value="Peptidase_aspartic_dom_sf"/>
</dbReference>
<dbReference type="EMBL" id="AMZH03020304">
    <property type="protein sequence ID" value="RRT39298.1"/>
    <property type="molecule type" value="Genomic_DNA"/>
</dbReference>
<organism evidence="1 2">
    <name type="scientific">Ensete ventricosum</name>
    <name type="common">Abyssinian banana</name>
    <name type="synonym">Musa ensete</name>
    <dbReference type="NCBI Taxonomy" id="4639"/>
    <lineage>
        <taxon>Eukaryota</taxon>
        <taxon>Viridiplantae</taxon>
        <taxon>Streptophyta</taxon>
        <taxon>Embryophyta</taxon>
        <taxon>Tracheophyta</taxon>
        <taxon>Spermatophyta</taxon>
        <taxon>Magnoliopsida</taxon>
        <taxon>Liliopsida</taxon>
        <taxon>Zingiberales</taxon>
        <taxon>Musaceae</taxon>
        <taxon>Ensete</taxon>
    </lineage>
</organism>
<accession>A0A426XIH0</accession>
<reference evidence="1 2" key="1">
    <citation type="journal article" date="2014" name="Agronomy (Basel)">
        <title>A Draft Genome Sequence for Ensete ventricosum, the Drought-Tolerant Tree Against Hunger.</title>
        <authorList>
            <person name="Harrison J."/>
            <person name="Moore K.A."/>
            <person name="Paszkiewicz K."/>
            <person name="Jones T."/>
            <person name="Grant M."/>
            <person name="Ambacheew D."/>
            <person name="Muzemil S."/>
            <person name="Studholme D.J."/>
        </authorList>
    </citation>
    <scope>NUCLEOTIDE SEQUENCE [LARGE SCALE GENOMIC DNA]</scope>
</reference>
<sequence>MAYKPPSIPNHPLLPKQLTKEELYDRSTKGLCWHCDEPWSHNHRCKKRHLLLIEPIKDMEEETMKVGGLLKQQPITVLIDTENTIMNSKVAVWMALPIKDCSRFDVKFADGRILKCDRRCPWVKLLLQDQEIIVDFFLLPLDDYEAVLGIEWLMTLGDVS</sequence>
<comment type="caution">
    <text evidence="1">The sequence shown here is derived from an EMBL/GenBank/DDBJ whole genome shotgun (WGS) entry which is preliminary data.</text>
</comment>
<proteinExistence type="predicted"/>
<evidence type="ECO:0000313" key="2">
    <source>
        <dbReference type="Proteomes" id="UP000287651"/>
    </source>
</evidence>
<evidence type="ECO:0000313" key="1">
    <source>
        <dbReference type="EMBL" id="RRT39298.1"/>
    </source>
</evidence>
<dbReference type="Proteomes" id="UP000287651">
    <property type="component" value="Unassembled WGS sequence"/>
</dbReference>
<gene>
    <name evidence="1" type="ORF">B296_00012561</name>
</gene>
<protein>
    <submittedName>
        <fullName evidence="1">Uncharacterized protein</fullName>
    </submittedName>
</protein>
<dbReference type="AlphaFoldDB" id="A0A426XIH0"/>